<proteinExistence type="predicted"/>
<keyword evidence="2" id="KW-1185">Reference proteome</keyword>
<sequence>MSHVDTDKKYKVRKSGNSDVTTIPLEVKEKLNLKTGESIRYLFETDGSVKIVKAEDEVDVDAIVDSVMVQYEKAIKDLVDL</sequence>
<evidence type="ECO:0008006" key="3">
    <source>
        <dbReference type="Google" id="ProtNLM"/>
    </source>
</evidence>
<evidence type="ECO:0000313" key="2">
    <source>
        <dbReference type="Proteomes" id="UP001429357"/>
    </source>
</evidence>
<dbReference type="NCBIfam" id="TIGR02609">
    <property type="entry name" value="doc_partner"/>
    <property type="match status" value="1"/>
</dbReference>
<dbReference type="SUPFAM" id="SSF89447">
    <property type="entry name" value="AbrB/MazE/MraZ-like"/>
    <property type="match status" value="1"/>
</dbReference>
<dbReference type="Proteomes" id="UP001429357">
    <property type="component" value="Unassembled WGS sequence"/>
</dbReference>
<dbReference type="RefSeq" id="WP_161870850.1">
    <property type="nucleotide sequence ID" value="NZ_MAEI02000001.1"/>
</dbReference>
<dbReference type="EMBL" id="MAEI02000001">
    <property type="protein sequence ID" value="MEO1781261.1"/>
    <property type="molecule type" value="Genomic_DNA"/>
</dbReference>
<comment type="caution">
    <text evidence="1">The sequence shown here is derived from an EMBL/GenBank/DDBJ whole genome shotgun (WGS) entry which is preliminary data.</text>
</comment>
<evidence type="ECO:0000313" key="1">
    <source>
        <dbReference type="EMBL" id="MEO1781261.1"/>
    </source>
</evidence>
<gene>
    <name evidence="1" type="ORF">BAU18_000840</name>
</gene>
<dbReference type="InterPro" id="IPR037914">
    <property type="entry name" value="SpoVT-AbrB_sf"/>
</dbReference>
<dbReference type="InterPro" id="IPR013432">
    <property type="entry name" value="Doc_partner"/>
</dbReference>
<protein>
    <recommendedName>
        <fullName evidence="3">Addiction module antidote</fullName>
    </recommendedName>
</protein>
<dbReference type="Gene3D" id="2.10.260.10">
    <property type="match status" value="1"/>
</dbReference>
<name>A0ABV0EZP9_9ENTE</name>
<reference evidence="1" key="2">
    <citation type="submission" date="2024-02" db="EMBL/GenBank/DDBJ databases">
        <title>The Genome Sequence of Enterococcus diestrammenae JM9A.</title>
        <authorList>
            <person name="Earl A."/>
            <person name="Manson A."/>
            <person name="Gilmore M."/>
            <person name="Sanders J."/>
            <person name="Shea T."/>
            <person name="Howe W."/>
            <person name="Livny J."/>
            <person name="Cuomo C."/>
            <person name="Neafsey D."/>
            <person name="Birren B."/>
        </authorList>
    </citation>
    <scope>NUCLEOTIDE SEQUENCE</scope>
    <source>
        <strain evidence="1">JM9A</strain>
    </source>
</reference>
<reference evidence="1" key="1">
    <citation type="submission" date="2016-06" db="EMBL/GenBank/DDBJ databases">
        <authorList>
            <person name="Van Tyne D."/>
        </authorList>
    </citation>
    <scope>NUCLEOTIDE SEQUENCE</scope>
    <source>
        <strain evidence="1">JM9A</strain>
    </source>
</reference>
<organism evidence="1 2">
    <name type="scientific">Enterococcus diestrammenae</name>
    <dbReference type="NCBI Taxonomy" id="1155073"/>
    <lineage>
        <taxon>Bacteria</taxon>
        <taxon>Bacillati</taxon>
        <taxon>Bacillota</taxon>
        <taxon>Bacilli</taxon>
        <taxon>Lactobacillales</taxon>
        <taxon>Enterococcaceae</taxon>
        <taxon>Enterococcus</taxon>
    </lineage>
</organism>
<accession>A0ABV0EZP9</accession>